<dbReference type="SUPFAM" id="SSF48452">
    <property type="entry name" value="TPR-like"/>
    <property type="match status" value="1"/>
</dbReference>
<keyword evidence="3" id="KW-0732">Signal</keyword>
<feature type="domain" description="SusD-like N-terminal" evidence="8">
    <location>
        <begin position="26"/>
        <end position="229"/>
    </location>
</feature>
<dbReference type="EMBL" id="JBHSJJ010000021">
    <property type="protein sequence ID" value="MFC4874727.1"/>
    <property type="molecule type" value="Genomic_DNA"/>
</dbReference>
<evidence type="ECO:0000256" key="2">
    <source>
        <dbReference type="ARBA" id="ARBA00006275"/>
    </source>
</evidence>
<evidence type="ECO:0000259" key="8">
    <source>
        <dbReference type="Pfam" id="PF14322"/>
    </source>
</evidence>
<dbReference type="RefSeq" id="WP_377068852.1">
    <property type="nucleotide sequence ID" value="NZ_JBHSJJ010000021.1"/>
</dbReference>
<dbReference type="InterPro" id="IPR012944">
    <property type="entry name" value="SusD_RagB_dom"/>
</dbReference>
<comment type="similarity">
    <text evidence="2">Belongs to the SusD family.</text>
</comment>
<dbReference type="InterPro" id="IPR033985">
    <property type="entry name" value="SusD-like_N"/>
</dbReference>
<evidence type="ECO:0000259" key="7">
    <source>
        <dbReference type="Pfam" id="PF07980"/>
    </source>
</evidence>
<organism evidence="9 10">
    <name type="scientific">Negadavirga shengliensis</name>
    <dbReference type="NCBI Taxonomy" id="1389218"/>
    <lineage>
        <taxon>Bacteria</taxon>
        <taxon>Pseudomonadati</taxon>
        <taxon>Bacteroidota</taxon>
        <taxon>Cytophagia</taxon>
        <taxon>Cytophagales</taxon>
        <taxon>Cyclobacteriaceae</taxon>
        <taxon>Negadavirga</taxon>
    </lineage>
</organism>
<accession>A0ABV9T8F9</accession>
<evidence type="ECO:0000256" key="3">
    <source>
        <dbReference type="ARBA" id="ARBA00022729"/>
    </source>
</evidence>
<reference evidence="10" key="1">
    <citation type="journal article" date="2019" name="Int. J. Syst. Evol. Microbiol.">
        <title>The Global Catalogue of Microorganisms (GCM) 10K type strain sequencing project: providing services to taxonomists for standard genome sequencing and annotation.</title>
        <authorList>
            <consortium name="The Broad Institute Genomics Platform"/>
            <consortium name="The Broad Institute Genome Sequencing Center for Infectious Disease"/>
            <person name="Wu L."/>
            <person name="Ma J."/>
        </authorList>
    </citation>
    <scope>NUCLEOTIDE SEQUENCE [LARGE SCALE GENOMIC DNA]</scope>
    <source>
        <strain evidence="10">CGMCC 4.7466</strain>
    </source>
</reference>
<dbReference type="InterPro" id="IPR011990">
    <property type="entry name" value="TPR-like_helical_dom_sf"/>
</dbReference>
<proteinExistence type="inferred from homology"/>
<evidence type="ECO:0000313" key="9">
    <source>
        <dbReference type="EMBL" id="MFC4874727.1"/>
    </source>
</evidence>
<dbReference type="Pfam" id="PF07980">
    <property type="entry name" value="SusD_RagB"/>
    <property type="match status" value="1"/>
</dbReference>
<evidence type="ECO:0000256" key="5">
    <source>
        <dbReference type="ARBA" id="ARBA00023237"/>
    </source>
</evidence>
<sequence length="637" mass="70691">MKILTYISTVIFAASAIMVSSCTEVLDLEPQDKLPVETVFSSPAGVKLYMANLYYQLPTEDFLFFNSGFNQNQGGPNNGGQTRAQSTDEAVHSEAGGLNNGPNGNGDNMNNYWISGYSLIRDVNLLIDAIPTLDIRDEDKERLNGEAAFVRAFAYFGIAIRYGGLPLIKQSQEYLGDAESLKVQRSTEKETFDYILSELDIAAANLPESWNGERRATKWVALALKSRAALHAASLAKFWHKAPLTGDAVDRGYVGMSANDADDYYRQCIEASAEIMDSGVFSLYQATPATPAEAAENYRRMFQDPNVALDEAIFIKGHTIPGDRRGHNYDIWFTPAQLANGWPHPGRMNPTLDLVDLYEDYSDPGKSAPIVTTTDGDINNYNGYDANKSYLRFDNPTDPFTNKDARLHATVVVPGSSMKGVEIVIQAGYILPDGTPRIRTGGSVEIDGVTYYNYGGPTPNDYSGFDGFGGNNTKTGFSFRKFMKDDPITPGWNQSTSDWMEFRYAEILLNYAEAVAESGLGDEARAAQALNDIRRRAGHTVEIPLTVANVMRERTVELAFENKRWWDLIRRRERHEIFEAQISHALLPVLDLRVSPAKYIFIRANVHNMNPRTFLVRDYYLAIPGVGASGVVQNPTG</sequence>
<gene>
    <name evidence="9" type="ORF">ACFPFU_23690</name>
</gene>
<evidence type="ECO:0000313" key="10">
    <source>
        <dbReference type="Proteomes" id="UP001595818"/>
    </source>
</evidence>
<comment type="subcellular location">
    <subcellularLocation>
        <location evidence="1">Cell outer membrane</location>
    </subcellularLocation>
</comment>
<name>A0ABV9T8F9_9BACT</name>
<keyword evidence="10" id="KW-1185">Reference proteome</keyword>
<protein>
    <submittedName>
        <fullName evidence="9">RagB/SusD family nutrient uptake outer membrane protein</fullName>
    </submittedName>
</protein>
<keyword evidence="5" id="KW-0998">Cell outer membrane</keyword>
<feature type="region of interest" description="Disordered" evidence="6">
    <location>
        <begin position="74"/>
        <end position="103"/>
    </location>
</feature>
<evidence type="ECO:0000256" key="4">
    <source>
        <dbReference type="ARBA" id="ARBA00023136"/>
    </source>
</evidence>
<dbReference type="Gene3D" id="1.25.40.390">
    <property type="match status" value="1"/>
</dbReference>
<comment type="caution">
    <text evidence="9">The sequence shown here is derived from an EMBL/GenBank/DDBJ whole genome shotgun (WGS) entry which is preliminary data.</text>
</comment>
<keyword evidence="4" id="KW-0472">Membrane</keyword>
<dbReference type="Proteomes" id="UP001595818">
    <property type="component" value="Unassembled WGS sequence"/>
</dbReference>
<dbReference type="Pfam" id="PF14322">
    <property type="entry name" value="SusD-like_3"/>
    <property type="match status" value="1"/>
</dbReference>
<dbReference type="PROSITE" id="PS51257">
    <property type="entry name" value="PROKAR_LIPOPROTEIN"/>
    <property type="match status" value="1"/>
</dbReference>
<evidence type="ECO:0000256" key="6">
    <source>
        <dbReference type="SAM" id="MobiDB-lite"/>
    </source>
</evidence>
<evidence type="ECO:0000256" key="1">
    <source>
        <dbReference type="ARBA" id="ARBA00004442"/>
    </source>
</evidence>
<feature type="domain" description="RagB/SusD" evidence="7">
    <location>
        <begin position="327"/>
        <end position="577"/>
    </location>
</feature>